<feature type="binding site" evidence="14">
    <location>
        <position position="256"/>
    </location>
    <ligand>
        <name>Mg(2+)</name>
        <dbReference type="ChEBI" id="CHEBI:18420"/>
    </ligand>
</feature>
<feature type="transmembrane region" description="Helical" evidence="12">
    <location>
        <begin position="197"/>
        <end position="216"/>
    </location>
</feature>
<dbReference type="GO" id="GO:0005886">
    <property type="term" value="C:plasma membrane"/>
    <property type="evidence" value="ECO:0007669"/>
    <property type="project" value="UniProtKB-SubCell"/>
</dbReference>
<evidence type="ECO:0000256" key="4">
    <source>
        <dbReference type="ARBA" id="ARBA00022679"/>
    </source>
</evidence>
<keyword evidence="12" id="KW-1003">Cell membrane</keyword>
<keyword evidence="5 12" id="KW-0812">Transmembrane</keyword>
<keyword evidence="12 14" id="KW-0460">Magnesium</keyword>
<comment type="function">
    <text evidence="12">Catalyzes the initial step of the lipid cycle reactions in the biosynthesis of the cell wall peptidoglycan: transfers peptidoglycan precursor phospho-MurNAc-pentapeptide from UDP-MurNAc-pentapeptide onto the lipid carrier undecaprenyl phosphate, yielding undecaprenyl-pyrophosphoryl-MurNAc-pentapeptide, known as lipid I.</text>
</comment>
<evidence type="ECO:0000256" key="8">
    <source>
        <dbReference type="ARBA" id="ARBA00022989"/>
    </source>
</evidence>
<keyword evidence="11 12" id="KW-0961">Cell wall biogenesis/degradation</keyword>
<dbReference type="PATRIC" id="fig|83558.18.peg.959"/>
<evidence type="ECO:0000313" key="15">
    <source>
        <dbReference type="EMBL" id="CRI41941.1"/>
    </source>
</evidence>
<dbReference type="Pfam" id="PF00953">
    <property type="entry name" value="Glycos_transf_4"/>
    <property type="match status" value="1"/>
</dbReference>
<evidence type="ECO:0000256" key="13">
    <source>
        <dbReference type="NCBIfam" id="TIGR00445"/>
    </source>
</evidence>
<dbReference type="AlphaFoldDB" id="A0A0F7WR30"/>
<feature type="transmembrane region" description="Helical" evidence="12">
    <location>
        <begin position="91"/>
        <end position="109"/>
    </location>
</feature>
<evidence type="ECO:0000256" key="6">
    <source>
        <dbReference type="ARBA" id="ARBA00022960"/>
    </source>
</evidence>
<evidence type="ECO:0000256" key="9">
    <source>
        <dbReference type="ARBA" id="ARBA00023136"/>
    </source>
</evidence>
<accession>A0A0F7WR30</accession>
<keyword evidence="8 12" id="KW-1133">Transmembrane helix</keyword>
<dbReference type="EMBL" id="LN849050">
    <property type="protein sequence ID" value="CRI73584.1"/>
    <property type="molecule type" value="Genomic_DNA"/>
</dbReference>
<dbReference type="PROSITE" id="PS01347">
    <property type="entry name" value="MRAY_1"/>
    <property type="match status" value="1"/>
</dbReference>
<dbReference type="PANTHER" id="PTHR22926">
    <property type="entry name" value="PHOSPHO-N-ACETYLMURAMOYL-PENTAPEPTIDE-TRANSFERASE"/>
    <property type="match status" value="1"/>
</dbReference>
<dbReference type="GO" id="GO:0046872">
    <property type="term" value="F:metal ion binding"/>
    <property type="evidence" value="ECO:0007669"/>
    <property type="project" value="UniProtKB-KW"/>
</dbReference>
<keyword evidence="3 12" id="KW-0132">Cell division</keyword>
<evidence type="ECO:0000256" key="1">
    <source>
        <dbReference type="ARBA" id="ARBA00004141"/>
    </source>
</evidence>
<dbReference type="PANTHER" id="PTHR22926:SF5">
    <property type="entry name" value="PHOSPHO-N-ACETYLMURAMOYL-PENTAPEPTIDE-TRANSFERASE HOMOLOG"/>
    <property type="match status" value="1"/>
</dbReference>
<evidence type="ECO:0000256" key="7">
    <source>
        <dbReference type="ARBA" id="ARBA00022984"/>
    </source>
</evidence>
<evidence type="ECO:0000256" key="14">
    <source>
        <dbReference type="PIRSR" id="PIRSR600715-1"/>
    </source>
</evidence>
<evidence type="ECO:0000256" key="5">
    <source>
        <dbReference type="ARBA" id="ARBA00022692"/>
    </source>
</evidence>
<feature type="transmembrane region" description="Helical" evidence="12">
    <location>
        <begin position="327"/>
        <end position="348"/>
    </location>
</feature>
<dbReference type="HAMAP" id="MF_00038">
    <property type="entry name" value="MraY"/>
    <property type="match status" value="1"/>
</dbReference>
<sequence length="349" mass="38590">MIPLIPMFLKQSLFFSLALTGMTTLVLTVSLGVPVMKWLKRKNYRDYIHKEYCEKLEMLHKDKAEVPTGGGVLLFISLIASLLVWLPWGKFSTWFFIILLTCYAGLGWYDDRIKIKRKQGHGLKAKHKFMVQIAIAAFTLIALPYIYGSTEPLWTLKIPFMEGMLSLPFWLGKVFCLGLALVAIIGTSNAVNLTDGLDGLAAGTMSFAALGFIFVALRSSTIPIAQDVAYVLAALVGACIGFLWYNGFPAQLFMGDTGSLLLGGLLGSCAVMLRAECILVVIGGVFVAEAGSVILQVLSCRLRKKRLFLCSPLHHHYEYQGLPETKIVMRFWIFSFVCAGLGIAAVLWR</sequence>
<comment type="catalytic activity">
    <reaction evidence="12">
        <text>UDP-N-acetyl-alpha-D-muramoyl-L-alanyl-gamma-D-glutamyl-meso-2,6-diaminopimeloyl-D-alanyl-D-alanine + di-trans,octa-cis-undecaprenyl phosphate = di-trans,octa-cis-undecaprenyl diphospho-N-acetyl-alpha-D-muramoyl-L-alanyl-D-glutamyl-meso-2,6-diaminopimeloyl-D-alanyl-D-alanine + UMP</text>
        <dbReference type="Rhea" id="RHEA:28386"/>
        <dbReference type="ChEBI" id="CHEBI:57865"/>
        <dbReference type="ChEBI" id="CHEBI:60392"/>
        <dbReference type="ChEBI" id="CHEBI:61386"/>
        <dbReference type="ChEBI" id="CHEBI:61387"/>
        <dbReference type="EC" id="2.7.8.13"/>
    </reaction>
</comment>
<keyword evidence="12" id="KW-0997">Cell inner membrane</keyword>
<dbReference type="EC" id="2.7.8.13" evidence="12 13"/>
<gene>
    <name evidence="12" type="primary">mraY</name>
    <name evidence="15" type="ORF">BN1224_GiD_A_09420</name>
    <name evidence="16" type="ORF">BN1224_YK41_BY_00370</name>
</gene>
<keyword evidence="12 14" id="KW-0479">Metal-binding</keyword>
<comment type="pathway">
    <text evidence="12">Cell wall biogenesis; peptidoglycan biosynthesis.</text>
</comment>
<feature type="transmembrane region" description="Helical" evidence="12">
    <location>
        <begin position="66"/>
        <end position="85"/>
    </location>
</feature>
<comment type="subcellular location">
    <subcellularLocation>
        <location evidence="12">Cell inner membrane</location>
        <topology evidence="12">Multi-pass membrane protein</topology>
    </subcellularLocation>
    <subcellularLocation>
        <location evidence="1">Membrane</location>
        <topology evidence="1">Multi-pass membrane protein</topology>
    </subcellularLocation>
</comment>
<keyword evidence="6 12" id="KW-0133">Cell shape</keyword>
<dbReference type="PROSITE" id="PS01348">
    <property type="entry name" value="MRAY_2"/>
    <property type="match status" value="1"/>
</dbReference>
<protein>
    <recommendedName>
        <fullName evidence="12 13">Phospho-N-acetylmuramoyl-pentapeptide-transferase</fullName>
        <ecNumber evidence="12 13">2.7.8.13</ecNumber>
    </recommendedName>
    <alternativeName>
        <fullName evidence="12">UDP-MurNAc-pentapeptide phosphotransferase</fullName>
    </alternativeName>
</protein>
<dbReference type="GO" id="GO:0071555">
    <property type="term" value="P:cell wall organization"/>
    <property type="evidence" value="ECO:0007669"/>
    <property type="project" value="UniProtKB-KW"/>
</dbReference>
<organism evidence="15">
    <name type="scientific">Chlamydia pneumoniae</name>
    <name type="common">Chlamydophila pneumoniae</name>
    <dbReference type="NCBI Taxonomy" id="83558"/>
    <lineage>
        <taxon>Bacteria</taxon>
        <taxon>Pseudomonadati</taxon>
        <taxon>Chlamydiota</taxon>
        <taxon>Chlamydiia</taxon>
        <taxon>Chlamydiales</taxon>
        <taxon>Chlamydiaceae</taxon>
        <taxon>Chlamydia/Chlamydophila group</taxon>
        <taxon>Chlamydia</taxon>
    </lineage>
</organism>
<keyword evidence="10 12" id="KW-0131">Cell cycle</keyword>
<feature type="transmembrane region" description="Helical" evidence="12">
    <location>
        <begin position="252"/>
        <end position="273"/>
    </location>
</feature>
<dbReference type="NCBIfam" id="TIGR00445">
    <property type="entry name" value="mraY"/>
    <property type="match status" value="1"/>
</dbReference>
<evidence type="ECO:0000256" key="3">
    <source>
        <dbReference type="ARBA" id="ARBA00022618"/>
    </source>
</evidence>
<dbReference type="InterPro" id="IPR003524">
    <property type="entry name" value="PNAcMuramoyl-5peptid_Trfase"/>
</dbReference>
<dbReference type="GO" id="GO:0008963">
    <property type="term" value="F:phospho-N-acetylmuramoyl-pentapeptide-transferase activity"/>
    <property type="evidence" value="ECO:0007669"/>
    <property type="project" value="UniProtKB-UniRule"/>
</dbReference>
<evidence type="ECO:0000313" key="16">
    <source>
        <dbReference type="EMBL" id="CRI73584.1"/>
    </source>
</evidence>
<dbReference type="EMBL" id="LN847008">
    <property type="protein sequence ID" value="CRI41941.1"/>
    <property type="molecule type" value="Genomic_DNA"/>
</dbReference>
<keyword evidence="4 12" id="KW-0808">Transferase</keyword>
<feature type="transmembrane region" description="Helical" evidence="12">
    <location>
        <begin position="279"/>
        <end position="298"/>
    </location>
</feature>
<feature type="transmembrane region" description="Helical" evidence="12">
    <location>
        <begin position="12"/>
        <end position="35"/>
    </location>
</feature>
<evidence type="ECO:0000256" key="10">
    <source>
        <dbReference type="ARBA" id="ARBA00023306"/>
    </source>
</evidence>
<comment type="similarity">
    <text evidence="2 12">Belongs to the glycosyltransferase 4 family. MraY subfamily.</text>
</comment>
<feature type="transmembrane region" description="Helical" evidence="12">
    <location>
        <begin position="167"/>
        <end position="185"/>
    </location>
</feature>
<keyword evidence="7 12" id="KW-0573">Peptidoglycan synthesis</keyword>
<dbReference type="InterPro" id="IPR000715">
    <property type="entry name" value="Glycosyl_transferase_4"/>
</dbReference>
<dbReference type="OrthoDB" id="9805475at2"/>
<dbReference type="CDD" id="cd06852">
    <property type="entry name" value="GT_MraY"/>
    <property type="match status" value="1"/>
</dbReference>
<dbReference type="UniPathway" id="UPA00219"/>
<comment type="cofactor">
    <cofactor evidence="12 14">
        <name>Mg(2+)</name>
        <dbReference type="ChEBI" id="CHEBI:18420"/>
    </cofactor>
</comment>
<evidence type="ECO:0000256" key="2">
    <source>
        <dbReference type="ARBA" id="ARBA00005583"/>
    </source>
</evidence>
<evidence type="ECO:0000256" key="11">
    <source>
        <dbReference type="ARBA" id="ARBA00023316"/>
    </source>
</evidence>
<dbReference type="GO" id="GO:0008360">
    <property type="term" value="P:regulation of cell shape"/>
    <property type="evidence" value="ECO:0007669"/>
    <property type="project" value="UniProtKB-KW"/>
</dbReference>
<evidence type="ECO:0000256" key="12">
    <source>
        <dbReference type="HAMAP-Rule" id="MF_00038"/>
    </source>
</evidence>
<name>A0A0F7WR30_CHLPN</name>
<dbReference type="GO" id="GO:0051301">
    <property type="term" value="P:cell division"/>
    <property type="evidence" value="ECO:0007669"/>
    <property type="project" value="UniProtKB-KW"/>
</dbReference>
<reference evidence="15" key="1">
    <citation type="submission" date="2015-05" db="EMBL/GenBank/DDBJ databases">
        <authorList>
            <person name="Rattei Thomas"/>
        </authorList>
    </citation>
    <scope>NUCLEOTIDE SEQUENCE</scope>
    <source>
        <strain evidence="15">GiD</strain>
        <strain evidence="16">YK41</strain>
    </source>
</reference>
<feature type="binding site" evidence="14">
    <location>
        <position position="192"/>
    </location>
    <ligand>
        <name>Mg(2+)</name>
        <dbReference type="ChEBI" id="CHEBI:18420"/>
    </ligand>
</feature>
<feature type="transmembrane region" description="Helical" evidence="12">
    <location>
        <begin position="129"/>
        <end position="147"/>
    </location>
</feature>
<proteinExistence type="inferred from homology"/>
<feature type="transmembrane region" description="Helical" evidence="12">
    <location>
        <begin position="228"/>
        <end position="245"/>
    </location>
</feature>
<dbReference type="RefSeq" id="WP_010892232.1">
    <property type="nucleotide sequence ID" value="NZ_CP160064.1"/>
</dbReference>
<dbReference type="SMR" id="A0A0F7WR30"/>
<dbReference type="GO" id="GO:0009252">
    <property type="term" value="P:peptidoglycan biosynthetic process"/>
    <property type="evidence" value="ECO:0007669"/>
    <property type="project" value="UniProtKB-UniRule"/>
</dbReference>
<keyword evidence="9 12" id="KW-0472">Membrane</keyword>
<dbReference type="InterPro" id="IPR018480">
    <property type="entry name" value="PNAcMuramoyl-5peptid_Trfase_CS"/>
</dbReference>